<name>A0A9Q6Z5W6_MYROD</name>
<dbReference type="AlphaFoldDB" id="A0A9Q6Z5W6"/>
<dbReference type="EMBL" id="CP068108">
    <property type="protein sequence ID" value="QQT98961.1"/>
    <property type="molecule type" value="Genomic_DNA"/>
</dbReference>
<dbReference type="Proteomes" id="UP000596202">
    <property type="component" value="Chromosome"/>
</dbReference>
<proteinExistence type="predicted"/>
<dbReference type="GeneID" id="93528414"/>
<reference evidence="1 2" key="1">
    <citation type="submission" date="2021-01" db="EMBL/GenBank/DDBJ databases">
        <title>FDA dAtabase for Regulatory Grade micrObial Sequences (FDA-ARGOS): Supporting development and validation of Infectious Disease Dx tests.</title>
        <authorList>
            <person name="Sproer C."/>
            <person name="Gronow S."/>
            <person name="Severitt S."/>
            <person name="Schroder I."/>
            <person name="Tallon L."/>
            <person name="Sadzewicz L."/>
            <person name="Zhao X."/>
            <person name="Boylan J."/>
            <person name="Ott S."/>
            <person name="Bowen H."/>
            <person name="Vavikolanu K."/>
            <person name="Mehta A."/>
            <person name="Aluvathingal J."/>
            <person name="Nadendla S."/>
            <person name="Lowell S."/>
            <person name="Myers T."/>
            <person name="Yan Y."/>
            <person name="Sichtig H."/>
        </authorList>
    </citation>
    <scope>NUCLEOTIDE SEQUENCE [LARGE SCALE GENOMIC DNA]</scope>
    <source>
        <strain evidence="1 2">FDAARGOS_1131</strain>
    </source>
</reference>
<evidence type="ECO:0000313" key="2">
    <source>
        <dbReference type="Proteomes" id="UP000596202"/>
    </source>
</evidence>
<sequence length="449" mass="49793">MAFELKDTNLSGLAVITEPDASWRKLPENFMTKYDYATVYQPDLLKELNFANGKGNITGFLRAVAGGTHKTYASDLVQHGEMSRLMNTIDGVTIASGVATFPKDHQLRVNDVVRFQDGDKEYQATVSEVISPKVCKLLNDGAGALPTDPVSILCDFSSRFLKGDKGFEQGKKWAPKFYQNYSHIIKDYYEIADSDLAHATWVQTPNGPIWMHAEMERFNTLFGNKEELTAIFNKRSLDNSESAQGGFAQGMNGVVPTIEDRGNVSNNFITSDDDLSNLAKRAKVQGICREFTFWCSHDQLKYIRKLAAGLNAAFVNGANYGSFANSKDMALYLDFTTIHIDGVTFHFCAWALLDDPTAKPLTQTVAFVGVPSGNTFATNQGGTTESVPYLDILYRVNGMENRRRKTKGWGVFGTQAKPDASSVELITEFTNRVVGANNFFVGRNEEIYP</sequence>
<dbReference type="OrthoDB" id="1428335at2"/>
<organism evidence="1 2">
    <name type="scientific">Myroides odoratus</name>
    <name type="common">Flavobacterium odoratum</name>
    <dbReference type="NCBI Taxonomy" id="256"/>
    <lineage>
        <taxon>Bacteria</taxon>
        <taxon>Pseudomonadati</taxon>
        <taxon>Bacteroidota</taxon>
        <taxon>Flavobacteriia</taxon>
        <taxon>Flavobacteriales</taxon>
        <taxon>Flavobacteriaceae</taxon>
        <taxon>Myroides</taxon>
    </lineage>
</organism>
<accession>A0A9Q6Z5W6</accession>
<gene>
    <name evidence="1" type="ORF">I6I88_12140</name>
</gene>
<protein>
    <submittedName>
        <fullName evidence="1">Uncharacterized protein</fullName>
    </submittedName>
</protein>
<dbReference type="RefSeq" id="WP_002986414.1">
    <property type="nucleotide sequence ID" value="NZ_CP068108.1"/>
</dbReference>
<evidence type="ECO:0000313" key="1">
    <source>
        <dbReference type="EMBL" id="QQT98961.1"/>
    </source>
</evidence>